<accession>A0A7U4PB37</accession>
<dbReference type="InterPro" id="IPR004360">
    <property type="entry name" value="Glyas_Fos-R_dOase_dom"/>
</dbReference>
<dbReference type="AlphaFoldDB" id="A0A7U4PB37"/>
<dbReference type="Pfam" id="PF00903">
    <property type="entry name" value="Glyoxalase"/>
    <property type="match status" value="1"/>
</dbReference>
<evidence type="ECO:0000313" key="2">
    <source>
        <dbReference type="Proteomes" id="UP000594943"/>
    </source>
</evidence>
<dbReference type="SUPFAM" id="SSF54593">
    <property type="entry name" value="Glyoxalase/Bleomycin resistance protein/Dihydroxybiphenyl dioxygenase"/>
    <property type="match status" value="1"/>
</dbReference>
<organism evidence="1 2">
    <name type="scientific">Burkholderia humptydooensis</name>
    <dbReference type="NCBI Taxonomy" id="430531"/>
    <lineage>
        <taxon>Bacteria</taxon>
        <taxon>Pseudomonadati</taxon>
        <taxon>Pseudomonadota</taxon>
        <taxon>Betaproteobacteria</taxon>
        <taxon>Burkholderiales</taxon>
        <taxon>Burkholderiaceae</taxon>
        <taxon>Burkholderia</taxon>
        <taxon>pseudomallei group</taxon>
    </lineage>
</organism>
<dbReference type="Gene3D" id="3.10.180.10">
    <property type="entry name" value="2,3-Dihydroxybiphenyl 1,2-Dioxygenase, domain 1"/>
    <property type="match status" value="1"/>
</dbReference>
<sequence length="125" mass="14227">MTLPMTRVILYVHDVALLKSFYQKYFDLPVVEEIDGEWVVFKAGEIELALHLAGEAYQKKPAAPARRRTNTKFVFLIGTGIAEHHDQLAADGVVVQPMKRYDGFAYQMYDGVDPEGNVFQVMQFD</sequence>
<dbReference type="Proteomes" id="UP000594943">
    <property type="component" value="Chromosome 2"/>
</dbReference>
<dbReference type="KEGG" id="bhg:I6G56_25820"/>
<dbReference type="RefSeq" id="WP_015602511.1">
    <property type="nucleotide sequence ID" value="NZ_CM003627.1"/>
</dbReference>
<proteinExistence type="predicted"/>
<dbReference type="EMBL" id="CP065687">
    <property type="protein sequence ID" value="QPS47799.1"/>
    <property type="molecule type" value="Genomic_DNA"/>
</dbReference>
<dbReference type="InterPro" id="IPR029068">
    <property type="entry name" value="Glyas_Bleomycin-R_OHBP_Dase"/>
</dbReference>
<name>A0A7U4PB37_9BURK</name>
<reference evidence="1 2" key="1">
    <citation type="submission" date="2020-12" db="EMBL/GenBank/DDBJ databases">
        <title>FDA dAtabase for Regulatory Grade micrObial Sequences (FDA-ARGOS): Supporting development and validation of Infectious Disease Dx tests.</title>
        <authorList>
            <person name="Nelson B."/>
            <person name="Plummer A."/>
            <person name="Tallon L."/>
            <person name="Sadzewicz L."/>
            <person name="Zhao X."/>
            <person name="Boylan J."/>
            <person name="Ott S."/>
            <person name="Bowen H."/>
            <person name="Vavikolanu K."/>
            <person name="Mehta A."/>
            <person name="Aluvathingal J."/>
            <person name="Nadendla S."/>
            <person name="Myers T."/>
            <person name="Yan Y."/>
            <person name="Sichtig H."/>
        </authorList>
    </citation>
    <scope>NUCLEOTIDE SEQUENCE [LARGE SCALE GENOMIC DNA]</scope>
    <source>
        <strain evidence="1 2">FDAARGOS_899</strain>
    </source>
</reference>
<protein>
    <submittedName>
        <fullName evidence="1">VOC family protein</fullName>
    </submittedName>
</protein>
<gene>
    <name evidence="1" type="ORF">I6G56_25820</name>
</gene>
<accession>A0A7T2U955</accession>
<evidence type="ECO:0000313" key="1">
    <source>
        <dbReference type="EMBL" id="QPS47799.1"/>
    </source>
</evidence>